<dbReference type="EMBL" id="CP000252">
    <property type="protein sequence ID" value="ABC77332.1"/>
    <property type="molecule type" value="Genomic_DNA"/>
</dbReference>
<dbReference type="KEGG" id="sat:SYN_03221"/>
<dbReference type="InParanoid" id="Q2LTC3"/>
<evidence type="ECO:0000313" key="2">
    <source>
        <dbReference type="Proteomes" id="UP000001933"/>
    </source>
</evidence>
<sequence length="142" mass="16280">MIPGVFQNQRHRVFGMKFFMVSSCLRISAKEITVDSNQRITCKQCGTCCLAHISAYASGEDIERWNREGRDDILHIIEHEHAMWVGDHLVSSLDGHYLHGCPFLTWEGAHYACSIYVTRPSVCRNYEPGSSEICPQFKRTEK</sequence>
<reference evidence="1 2" key="1">
    <citation type="journal article" date="2007" name="Proc. Natl. Acad. Sci. U.S.A.">
        <title>The genome of Syntrophus aciditrophicus: life at the thermodynamic limit of microbial growth.</title>
        <authorList>
            <person name="McInerney M.J."/>
            <person name="Rohlin L."/>
            <person name="Mouttaki H."/>
            <person name="Kim U."/>
            <person name="Krupp R.S."/>
            <person name="Rios-Hernandez L."/>
            <person name="Sieber J."/>
            <person name="Struchtemeyer C.G."/>
            <person name="Bhattacharyya A."/>
            <person name="Campbell J.W."/>
            <person name="Gunsalus R.P."/>
        </authorList>
    </citation>
    <scope>NUCLEOTIDE SEQUENCE [LARGE SCALE GENOMIC DNA]</scope>
    <source>
        <strain evidence="1 2">SB</strain>
    </source>
</reference>
<dbReference type="Proteomes" id="UP000001933">
    <property type="component" value="Chromosome"/>
</dbReference>
<organism evidence="1 2">
    <name type="scientific">Syntrophus aciditrophicus (strain SB)</name>
    <dbReference type="NCBI Taxonomy" id="56780"/>
    <lineage>
        <taxon>Bacteria</taxon>
        <taxon>Pseudomonadati</taxon>
        <taxon>Thermodesulfobacteriota</taxon>
        <taxon>Syntrophia</taxon>
        <taxon>Syntrophales</taxon>
        <taxon>Syntrophaceae</taxon>
        <taxon>Syntrophus</taxon>
    </lineage>
</organism>
<dbReference type="AlphaFoldDB" id="Q2LTC3"/>
<accession>Q2LTC3</accession>
<proteinExistence type="predicted"/>
<dbReference type="Pfam" id="PF03692">
    <property type="entry name" value="CxxCxxCC"/>
    <property type="match status" value="1"/>
</dbReference>
<gene>
    <name evidence="1" type="ORF">SYN_03221</name>
</gene>
<dbReference type="eggNOG" id="COG0727">
    <property type="taxonomic scope" value="Bacteria"/>
</dbReference>
<dbReference type="InterPro" id="IPR005358">
    <property type="entry name" value="Puta_zinc/iron-chelating_dom"/>
</dbReference>
<evidence type="ECO:0000313" key="1">
    <source>
        <dbReference type="EMBL" id="ABC77332.1"/>
    </source>
</evidence>
<dbReference type="STRING" id="56780.SYN_03221"/>
<name>Q2LTC3_SYNAS</name>
<keyword evidence="2" id="KW-1185">Reference proteome</keyword>
<protein>
    <submittedName>
        <fullName evidence="1">Hypothetical cytosolic protein</fullName>
    </submittedName>
</protein>
<dbReference type="HOGENOM" id="CLU_1814843_0_0_7"/>